<feature type="compositionally biased region" description="Basic and acidic residues" evidence="1">
    <location>
        <begin position="71"/>
        <end position="91"/>
    </location>
</feature>
<feature type="region of interest" description="Disordered" evidence="1">
    <location>
        <begin position="67"/>
        <end position="122"/>
    </location>
</feature>
<organism evidence="2 3">
    <name type="scientific">Paraburkholderia piptadeniae</name>
    <dbReference type="NCBI Taxonomy" id="1701573"/>
    <lineage>
        <taxon>Bacteria</taxon>
        <taxon>Pseudomonadati</taxon>
        <taxon>Pseudomonadota</taxon>
        <taxon>Betaproteobacteria</taxon>
        <taxon>Burkholderiales</taxon>
        <taxon>Burkholderiaceae</taxon>
        <taxon>Paraburkholderia</taxon>
    </lineage>
</organism>
<evidence type="ECO:0000313" key="3">
    <source>
        <dbReference type="Proteomes" id="UP000195569"/>
    </source>
</evidence>
<dbReference type="Proteomes" id="UP000195569">
    <property type="component" value="Unassembled WGS sequence"/>
</dbReference>
<dbReference type="AlphaFoldDB" id="A0A1N7ST31"/>
<dbReference type="EMBL" id="CYGY02000085">
    <property type="protein sequence ID" value="SIT50629.1"/>
    <property type="molecule type" value="Genomic_DNA"/>
</dbReference>
<feature type="compositionally biased region" description="Basic and acidic residues" evidence="1">
    <location>
        <begin position="101"/>
        <end position="122"/>
    </location>
</feature>
<accession>A0A1N7ST31</accession>
<sequence length="174" mass="19527">MHHEPAFDRIDGTLDGLCELRESPCAKTLCNVALQRKYALELARQMMMVFVRPAVVSGMIGRRLARQIARPQREHRDTADDADRNRDHARPDLAIQVVQRTMDRQPDAPKRDEDRKRGEDDSQLHAHHDVLLELALAGAIIDSPSAARGANACHLRSLHFCAGRQAKDALCVLL</sequence>
<reference evidence="2" key="1">
    <citation type="submission" date="2016-12" db="EMBL/GenBank/DDBJ databases">
        <authorList>
            <person name="Moulin L."/>
        </authorList>
    </citation>
    <scope>NUCLEOTIDE SEQUENCE [LARGE SCALE GENOMIC DNA]</scope>
    <source>
        <strain evidence="2">STM 7183</strain>
    </source>
</reference>
<keyword evidence="3" id="KW-1185">Reference proteome</keyword>
<proteinExistence type="predicted"/>
<evidence type="ECO:0000313" key="2">
    <source>
        <dbReference type="EMBL" id="SIT50629.1"/>
    </source>
</evidence>
<gene>
    <name evidence="2" type="ORF">BN2476_850062</name>
</gene>
<comment type="caution">
    <text evidence="2">The sequence shown here is derived from an EMBL/GenBank/DDBJ whole genome shotgun (WGS) entry which is preliminary data.</text>
</comment>
<evidence type="ECO:0000256" key="1">
    <source>
        <dbReference type="SAM" id="MobiDB-lite"/>
    </source>
</evidence>
<protein>
    <submittedName>
        <fullName evidence="2">Uncharacterized protein</fullName>
    </submittedName>
</protein>
<name>A0A1N7ST31_9BURK</name>